<evidence type="ECO:0000313" key="2">
    <source>
        <dbReference type="EMBL" id="GAA3704593.1"/>
    </source>
</evidence>
<reference evidence="3" key="1">
    <citation type="journal article" date="2019" name="Int. J. Syst. Evol. Microbiol.">
        <title>The Global Catalogue of Microorganisms (GCM) 10K type strain sequencing project: providing services to taxonomists for standard genome sequencing and annotation.</title>
        <authorList>
            <consortium name="The Broad Institute Genomics Platform"/>
            <consortium name="The Broad Institute Genome Sequencing Center for Infectious Disease"/>
            <person name="Wu L."/>
            <person name="Ma J."/>
        </authorList>
    </citation>
    <scope>NUCLEOTIDE SEQUENCE [LARGE SCALE GENOMIC DNA]</scope>
    <source>
        <strain evidence="3">JCM 17125</strain>
    </source>
</reference>
<protein>
    <recommendedName>
        <fullName evidence="4">CbtB-domain containing protein</fullName>
    </recommendedName>
</protein>
<dbReference type="InterPro" id="IPR012667">
    <property type="entry name" value="CbtB_put"/>
</dbReference>
<keyword evidence="1" id="KW-1133">Transmembrane helix</keyword>
<accession>A0ABP7DEQ2</accession>
<evidence type="ECO:0000256" key="1">
    <source>
        <dbReference type="SAM" id="Phobius"/>
    </source>
</evidence>
<feature type="transmembrane region" description="Helical" evidence="1">
    <location>
        <begin position="33"/>
        <end position="51"/>
    </location>
</feature>
<evidence type="ECO:0000313" key="3">
    <source>
        <dbReference type="Proteomes" id="UP001501468"/>
    </source>
</evidence>
<dbReference type="EMBL" id="BAABDC010000003">
    <property type="protein sequence ID" value="GAA3704593.1"/>
    <property type="molecule type" value="Genomic_DNA"/>
</dbReference>
<keyword evidence="1" id="KW-0812">Transmembrane</keyword>
<keyword evidence="3" id="KW-1185">Reference proteome</keyword>
<sequence length="83" mass="8896">MICPRGMERKGQFAMTTAASASAVPSVTTDVRVPAWAWALLAFAVFALYFVSQENGALLSTPAAQMLHELTHDARHALGVPCH</sequence>
<organism evidence="2 3">
    <name type="scientific">Terrabacter ginsenosidimutans</name>
    <dbReference type="NCBI Taxonomy" id="490575"/>
    <lineage>
        <taxon>Bacteria</taxon>
        <taxon>Bacillati</taxon>
        <taxon>Actinomycetota</taxon>
        <taxon>Actinomycetes</taxon>
        <taxon>Micrococcales</taxon>
        <taxon>Intrasporangiaceae</taxon>
        <taxon>Terrabacter</taxon>
    </lineage>
</organism>
<gene>
    <name evidence="2" type="ORF">GCM10022399_21460</name>
</gene>
<comment type="caution">
    <text evidence="2">The sequence shown here is derived from an EMBL/GenBank/DDBJ whole genome shotgun (WGS) entry which is preliminary data.</text>
</comment>
<dbReference type="Proteomes" id="UP001501468">
    <property type="component" value="Unassembled WGS sequence"/>
</dbReference>
<evidence type="ECO:0008006" key="4">
    <source>
        <dbReference type="Google" id="ProtNLM"/>
    </source>
</evidence>
<proteinExistence type="predicted"/>
<keyword evidence="1" id="KW-0472">Membrane</keyword>
<name>A0ABP7DEQ2_9MICO</name>
<dbReference type="Pfam" id="PF09489">
    <property type="entry name" value="CbtB"/>
    <property type="match status" value="1"/>
</dbReference>